<keyword evidence="3" id="KW-1003">Cell membrane</keyword>
<accession>A0ABZ2M9A1</accession>
<keyword evidence="8" id="KW-0966">Cell projection</keyword>
<dbReference type="Pfam" id="PF00771">
    <property type="entry name" value="FHIPEP"/>
    <property type="match status" value="2"/>
</dbReference>
<evidence type="ECO:0000256" key="2">
    <source>
        <dbReference type="ARBA" id="ARBA00008835"/>
    </source>
</evidence>
<feature type="transmembrane region" description="Helical" evidence="7">
    <location>
        <begin position="9"/>
        <end position="32"/>
    </location>
</feature>
<gene>
    <name evidence="8" type="ORF">LZC94_17710</name>
</gene>
<keyword evidence="5 7" id="KW-1133">Transmembrane helix</keyword>
<evidence type="ECO:0000256" key="3">
    <source>
        <dbReference type="ARBA" id="ARBA00022475"/>
    </source>
</evidence>
<keyword evidence="8" id="KW-0282">Flagellum</keyword>
<dbReference type="RefSeq" id="WP_394828685.1">
    <property type="nucleotide sequence ID" value="NZ_CP089984.1"/>
</dbReference>
<name>A0ABZ2M9A1_9BACT</name>
<dbReference type="PRINTS" id="PR00949">
    <property type="entry name" value="TYPE3IMAPROT"/>
</dbReference>
<feature type="transmembrane region" description="Helical" evidence="7">
    <location>
        <begin position="85"/>
        <end position="104"/>
    </location>
</feature>
<reference evidence="8 9" key="1">
    <citation type="submission" date="2021-12" db="EMBL/GenBank/DDBJ databases">
        <title>Discovery of the Pendulisporaceae a myxobacterial family with distinct sporulation behavior and unique specialized metabolism.</title>
        <authorList>
            <person name="Garcia R."/>
            <person name="Popoff A."/>
            <person name="Bader C.D."/>
            <person name="Loehr J."/>
            <person name="Walesch S."/>
            <person name="Walt C."/>
            <person name="Boldt J."/>
            <person name="Bunk B."/>
            <person name="Haeckl F.J.F.P.J."/>
            <person name="Gunesch A.P."/>
            <person name="Birkelbach J."/>
            <person name="Nuebel U."/>
            <person name="Pietschmann T."/>
            <person name="Bach T."/>
            <person name="Mueller R."/>
        </authorList>
    </citation>
    <scope>NUCLEOTIDE SEQUENCE [LARGE SCALE GENOMIC DNA]</scope>
    <source>
        <strain evidence="8 9">MSr11954</strain>
    </source>
</reference>
<evidence type="ECO:0000256" key="4">
    <source>
        <dbReference type="ARBA" id="ARBA00022692"/>
    </source>
</evidence>
<dbReference type="PANTHER" id="PTHR30161:SF1">
    <property type="entry name" value="FLAGELLAR BIOSYNTHESIS PROTEIN FLHA-RELATED"/>
    <property type="match status" value="1"/>
</dbReference>
<keyword evidence="4 7" id="KW-0812">Transmembrane</keyword>
<feature type="transmembrane region" description="Helical" evidence="7">
    <location>
        <begin position="171"/>
        <end position="191"/>
    </location>
</feature>
<dbReference type="Gene3D" id="3.40.30.60">
    <property type="entry name" value="FHIPEP family, domain 1"/>
    <property type="match status" value="1"/>
</dbReference>
<comment type="subcellular location">
    <subcellularLocation>
        <location evidence="1">Cell membrane</location>
        <topology evidence="1">Multi-pass membrane protein</topology>
    </subcellularLocation>
</comment>
<dbReference type="PANTHER" id="PTHR30161">
    <property type="entry name" value="FLAGELLAR EXPORT PROTEIN, MEMBRANE FLHA SUBUNIT-RELATED"/>
    <property type="match status" value="1"/>
</dbReference>
<comment type="similarity">
    <text evidence="2">Belongs to the FHIPEP (flagella/HR/invasion proteins export pore) family.</text>
</comment>
<keyword evidence="6 7" id="KW-0472">Membrane</keyword>
<evidence type="ECO:0000256" key="5">
    <source>
        <dbReference type="ARBA" id="ARBA00022989"/>
    </source>
</evidence>
<dbReference type="InterPro" id="IPR001712">
    <property type="entry name" value="T3SS_FHIPEP"/>
</dbReference>
<evidence type="ECO:0000256" key="7">
    <source>
        <dbReference type="SAM" id="Phobius"/>
    </source>
</evidence>
<evidence type="ECO:0000256" key="1">
    <source>
        <dbReference type="ARBA" id="ARBA00004651"/>
    </source>
</evidence>
<evidence type="ECO:0000256" key="6">
    <source>
        <dbReference type="ARBA" id="ARBA00023136"/>
    </source>
</evidence>
<dbReference type="EMBL" id="CP089984">
    <property type="protein sequence ID" value="WXB19062.1"/>
    <property type="molecule type" value="Genomic_DNA"/>
</dbReference>
<proteinExistence type="inferred from homology"/>
<dbReference type="InterPro" id="IPR042193">
    <property type="entry name" value="FHIPEP_3"/>
</dbReference>
<feature type="transmembrane region" description="Helical" evidence="7">
    <location>
        <begin position="256"/>
        <end position="289"/>
    </location>
</feature>
<dbReference type="InterPro" id="IPR042196">
    <property type="entry name" value="FHIPEP_4"/>
</dbReference>
<sequence>MMIVPLPTWLLDILLSANLSASVAILLVVLYVPDALRIATFPTILLLTTLFRLALNVSSARLILLQANAGEVIHAFGYFVVRGNYVVGGVVFLILTIIQFVVIAKGAERVAEVGARFVLDAMPGKQMAIDLELRSGAIDGNEARRRRRDLSRESQFYGAMDGAMKFVKGDVIASLVIALVNILGGLAIGVLQHGLPVTMALKRYGLLTIGDGLVSQIPALVLSTGAGVLVTRVASEEPDTPLGEELWRQLFGAPRALFVASGFVLVLALIPGLPAFPFAILAAGLFFLAQTRKARLLREAAAGAGPTKDERPFVPMVIPWSVEVSSDLESLLEDATSALQVGRLERGTSDPEEDGARIRTRVLALRETLFAELGVPLPVPRIRVEPTLPARHVILSLHEVPARALSIPEGLDEREASMVVAREALTLLRPRAADFLGLAETQRLLDELEQFAPATVRNVVPKPVSLPLLADILRRLLEEGISIRDLRAILECLSSAATTESDPLQLSEFTRTQLRRAITYRLTRGAPHLEVCLLDSMIEDTVRRAISRTPEGAFLALPPAQARDLIAAIRRALAEGTEEAPGAGPATIILTQPDIRRFVRKLVEHELPELSVVSFAELLPEVTLRPVARATLAGIG</sequence>
<evidence type="ECO:0000313" key="8">
    <source>
        <dbReference type="EMBL" id="WXB19062.1"/>
    </source>
</evidence>
<dbReference type="Gene3D" id="1.10.8.540">
    <property type="entry name" value="FHIPEP family, domain 3"/>
    <property type="match status" value="1"/>
</dbReference>
<dbReference type="Proteomes" id="UP001370348">
    <property type="component" value="Chromosome"/>
</dbReference>
<feature type="transmembrane region" description="Helical" evidence="7">
    <location>
        <begin position="38"/>
        <end position="55"/>
    </location>
</feature>
<dbReference type="InterPro" id="IPR042194">
    <property type="entry name" value="FHIPEP_1"/>
</dbReference>
<keyword evidence="9" id="KW-1185">Reference proteome</keyword>
<dbReference type="Gene3D" id="3.40.50.12790">
    <property type="entry name" value="FHIPEP family, domain 4"/>
    <property type="match status" value="1"/>
</dbReference>
<protein>
    <submittedName>
        <fullName evidence="8">Flagellar biosynthesis protein FlhA</fullName>
    </submittedName>
</protein>
<keyword evidence="8" id="KW-0969">Cilium</keyword>
<evidence type="ECO:0000313" key="9">
    <source>
        <dbReference type="Proteomes" id="UP001370348"/>
    </source>
</evidence>
<organism evidence="8 9">
    <name type="scientific">Pendulispora albinea</name>
    <dbReference type="NCBI Taxonomy" id="2741071"/>
    <lineage>
        <taxon>Bacteria</taxon>
        <taxon>Pseudomonadati</taxon>
        <taxon>Myxococcota</taxon>
        <taxon>Myxococcia</taxon>
        <taxon>Myxococcales</taxon>
        <taxon>Sorangiineae</taxon>
        <taxon>Pendulisporaceae</taxon>
        <taxon>Pendulispora</taxon>
    </lineage>
</organism>